<dbReference type="AlphaFoldDB" id="A0A2W5KXH7"/>
<protein>
    <submittedName>
        <fullName evidence="3">Uncharacterized protein</fullName>
    </submittedName>
</protein>
<keyword evidence="2" id="KW-0732">Signal</keyword>
<evidence type="ECO:0000313" key="3">
    <source>
        <dbReference type="EMBL" id="PZQ21636.1"/>
    </source>
</evidence>
<organism evidence="3 4">
    <name type="scientific">Sphingopyxis macrogoltabida</name>
    <name type="common">Sphingomonas macrogoltabidus</name>
    <dbReference type="NCBI Taxonomy" id="33050"/>
    <lineage>
        <taxon>Bacteria</taxon>
        <taxon>Pseudomonadati</taxon>
        <taxon>Pseudomonadota</taxon>
        <taxon>Alphaproteobacteria</taxon>
        <taxon>Sphingomonadales</taxon>
        <taxon>Sphingomonadaceae</taxon>
        <taxon>Sphingopyxis</taxon>
    </lineage>
</organism>
<dbReference type="Proteomes" id="UP000248597">
    <property type="component" value="Unassembled WGS sequence"/>
</dbReference>
<feature type="region of interest" description="Disordered" evidence="1">
    <location>
        <begin position="22"/>
        <end position="77"/>
    </location>
</feature>
<sequence>MSLLRSLLLITAAAPLFPAFAQPQTPNQTAAESRREIEDSRLEARENLERGRRGEIDPAEVRRARDPANRGASTVPPETIARWQAMKPQQLGTDPDFVRALQNEDPAALAHYEGIMMEIDGDLRADAASRRWLGGPVHIPGANSVEFAVPRERRQSPARRRPIDKDGGQEERGDDAPRRERNPIQEREALERDLQEARRDYDDAMRHRDDNPGNADLLRRAEQQAARVRLAEERYQAHLRDNAPGEARARQQMLESIDRRGTNPRQRERTELPRRNDPAERPQAPPLRDYDGRQGTNPDHRLQGTVDGRPGPVMPGRIDRQPPAERPQSPPLPDYQGRQGTNPDHRMNGTPEGGDGPVMPSRREAGPAPERPANPGLNEYQPRGD</sequence>
<proteinExistence type="predicted"/>
<feature type="compositionally biased region" description="Basic and acidic residues" evidence="1">
    <location>
        <begin position="149"/>
        <end position="222"/>
    </location>
</feature>
<reference evidence="3 4" key="1">
    <citation type="submission" date="2017-08" db="EMBL/GenBank/DDBJ databases">
        <title>Infants hospitalized years apart are colonized by the same room-sourced microbial strains.</title>
        <authorList>
            <person name="Brooks B."/>
            <person name="Olm M.R."/>
            <person name="Firek B.A."/>
            <person name="Baker R."/>
            <person name="Thomas B.C."/>
            <person name="Morowitz M.J."/>
            <person name="Banfield J.F."/>
        </authorList>
    </citation>
    <scope>NUCLEOTIDE SEQUENCE [LARGE SCALE GENOMIC DNA]</scope>
    <source>
        <strain evidence="3">S2_005_003_R2_47</strain>
    </source>
</reference>
<evidence type="ECO:0000256" key="1">
    <source>
        <dbReference type="SAM" id="MobiDB-lite"/>
    </source>
</evidence>
<accession>A0A2W5KXH7</accession>
<feature type="compositionally biased region" description="Basic and acidic residues" evidence="1">
    <location>
        <begin position="229"/>
        <end position="249"/>
    </location>
</feature>
<dbReference type="EMBL" id="QFPJ01000026">
    <property type="protein sequence ID" value="PZQ21636.1"/>
    <property type="molecule type" value="Genomic_DNA"/>
</dbReference>
<name>A0A2W5KXH7_SPHMC</name>
<evidence type="ECO:0000256" key="2">
    <source>
        <dbReference type="SAM" id="SignalP"/>
    </source>
</evidence>
<feature type="compositionally biased region" description="Pro residues" evidence="1">
    <location>
        <begin position="324"/>
        <end position="333"/>
    </location>
</feature>
<feature type="compositionally biased region" description="Basic and acidic residues" evidence="1">
    <location>
        <begin position="32"/>
        <end position="68"/>
    </location>
</feature>
<gene>
    <name evidence="3" type="ORF">DI569_11405</name>
</gene>
<feature type="compositionally biased region" description="Basic and acidic residues" evidence="1">
    <location>
        <begin position="256"/>
        <end position="280"/>
    </location>
</feature>
<comment type="caution">
    <text evidence="3">The sequence shown here is derived from an EMBL/GenBank/DDBJ whole genome shotgun (WGS) entry which is preliminary data.</text>
</comment>
<feature type="signal peptide" evidence="2">
    <location>
        <begin position="1"/>
        <end position="21"/>
    </location>
</feature>
<feature type="chain" id="PRO_5016181722" evidence="2">
    <location>
        <begin position="22"/>
        <end position="385"/>
    </location>
</feature>
<feature type="compositionally biased region" description="Basic and acidic residues" evidence="1">
    <location>
        <begin position="288"/>
        <end position="302"/>
    </location>
</feature>
<evidence type="ECO:0000313" key="4">
    <source>
        <dbReference type="Proteomes" id="UP000248597"/>
    </source>
</evidence>
<feature type="region of interest" description="Disordered" evidence="1">
    <location>
        <begin position="137"/>
        <end position="385"/>
    </location>
</feature>